<dbReference type="GO" id="GO:0008360">
    <property type="term" value="P:regulation of cell shape"/>
    <property type="evidence" value="ECO:0007669"/>
    <property type="project" value="UniProtKB-ARBA"/>
</dbReference>
<keyword evidence="4" id="KW-1003">Cell membrane</keyword>
<evidence type="ECO:0000256" key="6">
    <source>
        <dbReference type="ARBA" id="ARBA00022723"/>
    </source>
</evidence>
<dbReference type="InterPro" id="IPR001806">
    <property type="entry name" value="Small_GTPase"/>
</dbReference>
<evidence type="ECO:0008006" key="16">
    <source>
        <dbReference type="Google" id="ProtNLM"/>
    </source>
</evidence>
<dbReference type="CDD" id="cd04130">
    <property type="entry name" value="Wrch_1"/>
    <property type="match status" value="1"/>
</dbReference>
<dbReference type="GO" id="GO:0003924">
    <property type="term" value="F:GTPase activity"/>
    <property type="evidence" value="ECO:0007669"/>
    <property type="project" value="InterPro"/>
</dbReference>
<keyword evidence="15" id="KW-1185">Reference proteome</keyword>
<evidence type="ECO:0000256" key="1">
    <source>
        <dbReference type="ARBA" id="ARBA00001946"/>
    </source>
</evidence>
<evidence type="ECO:0000313" key="14">
    <source>
        <dbReference type="EMBL" id="KAK1338940.1"/>
    </source>
</evidence>
<dbReference type="InterPro" id="IPR027417">
    <property type="entry name" value="P-loop_NTPase"/>
</dbReference>
<comment type="similarity">
    <text evidence="3">Belongs to the small GTPase superfamily. Rho family.</text>
</comment>
<evidence type="ECO:0000256" key="11">
    <source>
        <dbReference type="ARBA" id="ARBA00023139"/>
    </source>
</evidence>
<evidence type="ECO:0000256" key="10">
    <source>
        <dbReference type="ARBA" id="ARBA00023136"/>
    </source>
</evidence>
<keyword evidence="8" id="KW-0460">Magnesium</keyword>
<name>A0AA40LMU5_CNENI</name>
<dbReference type="PANTHER" id="PTHR24072">
    <property type="entry name" value="RHO FAMILY GTPASE"/>
    <property type="match status" value="1"/>
</dbReference>
<feature type="region of interest" description="Disordered" evidence="13">
    <location>
        <begin position="1"/>
        <end position="56"/>
    </location>
</feature>
<comment type="caution">
    <text evidence="14">The sequence shown here is derived from an EMBL/GenBank/DDBJ whole genome shotgun (WGS) entry which is preliminary data.</text>
</comment>
<organism evidence="14 15">
    <name type="scientific">Cnephaeus nilssonii</name>
    <name type="common">Northern bat</name>
    <name type="synonym">Eptesicus nilssonii</name>
    <dbReference type="NCBI Taxonomy" id="3371016"/>
    <lineage>
        <taxon>Eukaryota</taxon>
        <taxon>Metazoa</taxon>
        <taxon>Chordata</taxon>
        <taxon>Craniata</taxon>
        <taxon>Vertebrata</taxon>
        <taxon>Euteleostomi</taxon>
        <taxon>Mammalia</taxon>
        <taxon>Eutheria</taxon>
        <taxon>Laurasiatheria</taxon>
        <taxon>Chiroptera</taxon>
        <taxon>Yangochiroptera</taxon>
        <taxon>Vespertilionidae</taxon>
        <taxon>Cnephaeus</taxon>
    </lineage>
</organism>
<dbReference type="GO" id="GO:0046872">
    <property type="term" value="F:metal ion binding"/>
    <property type="evidence" value="ECO:0007669"/>
    <property type="project" value="UniProtKB-KW"/>
</dbReference>
<dbReference type="Proteomes" id="UP001177744">
    <property type="component" value="Unassembled WGS sequence"/>
</dbReference>
<evidence type="ECO:0000256" key="12">
    <source>
        <dbReference type="ARBA" id="ARBA00023288"/>
    </source>
</evidence>
<dbReference type="PROSITE" id="PS51421">
    <property type="entry name" value="RAS"/>
    <property type="match status" value="1"/>
</dbReference>
<dbReference type="InterPro" id="IPR005225">
    <property type="entry name" value="Small_GTP-bd"/>
</dbReference>
<accession>A0AA40LMU5</accession>
<dbReference type="SMART" id="SM00173">
    <property type="entry name" value="RAS"/>
    <property type="match status" value="1"/>
</dbReference>
<dbReference type="GO" id="GO:0005525">
    <property type="term" value="F:GTP binding"/>
    <property type="evidence" value="ECO:0007669"/>
    <property type="project" value="UniProtKB-KW"/>
</dbReference>
<dbReference type="NCBIfam" id="TIGR00231">
    <property type="entry name" value="small_GTP"/>
    <property type="match status" value="1"/>
</dbReference>
<keyword evidence="10" id="KW-0472">Membrane</keyword>
<proteinExistence type="inferred from homology"/>
<keyword evidence="5" id="KW-0597">Phosphoprotein</keyword>
<reference evidence="14" key="1">
    <citation type="submission" date="2023-06" db="EMBL/GenBank/DDBJ databases">
        <title>Reference genome for the Northern bat (Eptesicus nilssonii), a most northern bat species.</title>
        <authorList>
            <person name="Laine V.N."/>
            <person name="Pulliainen A.T."/>
            <person name="Lilley T.M."/>
        </authorList>
    </citation>
    <scope>NUCLEOTIDE SEQUENCE</scope>
    <source>
        <strain evidence="14">BLF_Eptnil</strain>
        <tissue evidence="14">Kidney</tissue>
    </source>
</reference>
<evidence type="ECO:0000256" key="7">
    <source>
        <dbReference type="ARBA" id="ARBA00022741"/>
    </source>
</evidence>
<evidence type="ECO:0000256" key="3">
    <source>
        <dbReference type="ARBA" id="ARBA00010142"/>
    </source>
</evidence>
<keyword evidence="6" id="KW-0479">Metal-binding</keyword>
<evidence type="ECO:0000256" key="4">
    <source>
        <dbReference type="ARBA" id="ARBA00022475"/>
    </source>
</evidence>
<dbReference type="GO" id="GO:0005886">
    <property type="term" value="C:plasma membrane"/>
    <property type="evidence" value="ECO:0007669"/>
    <property type="project" value="UniProtKB-SubCell"/>
</dbReference>
<dbReference type="FunFam" id="3.40.50.300:FF:000561">
    <property type="entry name" value="rho-related GTP-binding protein RhoV"/>
    <property type="match status" value="1"/>
</dbReference>
<evidence type="ECO:0000256" key="9">
    <source>
        <dbReference type="ARBA" id="ARBA00023134"/>
    </source>
</evidence>
<keyword evidence="9" id="KW-0342">GTP-binding</keyword>
<feature type="compositionally biased region" description="Basic and acidic residues" evidence="13">
    <location>
        <begin position="25"/>
        <end position="37"/>
    </location>
</feature>
<dbReference type="Gene3D" id="3.40.50.300">
    <property type="entry name" value="P-loop containing nucleotide triphosphate hydrolases"/>
    <property type="match status" value="1"/>
</dbReference>
<dbReference type="PROSITE" id="PS51420">
    <property type="entry name" value="RHO"/>
    <property type="match status" value="1"/>
</dbReference>
<comment type="subcellular location">
    <subcellularLocation>
        <location evidence="2">Cell membrane</location>
        <topology evidence="2">Lipid-anchor</topology>
        <orientation evidence="2">Cytoplasmic side</orientation>
    </subcellularLocation>
</comment>
<evidence type="ECO:0000313" key="15">
    <source>
        <dbReference type="Proteomes" id="UP001177744"/>
    </source>
</evidence>
<dbReference type="SMART" id="SM00174">
    <property type="entry name" value="RHO"/>
    <property type="match status" value="1"/>
</dbReference>
<keyword evidence="7" id="KW-0547">Nucleotide-binding</keyword>
<dbReference type="EMBL" id="JAULJE010000009">
    <property type="protein sequence ID" value="KAK1338940.1"/>
    <property type="molecule type" value="Genomic_DNA"/>
</dbReference>
<dbReference type="Pfam" id="PF00071">
    <property type="entry name" value="Ras"/>
    <property type="match status" value="1"/>
</dbReference>
<keyword evidence="11" id="KW-0564">Palmitate</keyword>
<dbReference type="InterPro" id="IPR003578">
    <property type="entry name" value="Small_GTPase_Rho"/>
</dbReference>
<dbReference type="PRINTS" id="PR00449">
    <property type="entry name" value="RASTRNSFRMNG"/>
</dbReference>
<evidence type="ECO:0000256" key="2">
    <source>
        <dbReference type="ARBA" id="ARBA00004342"/>
    </source>
</evidence>
<evidence type="ECO:0000256" key="5">
    <source>
        <dbReference type="ARBA" id="ARBA00022553"/>
    </source>
</evidence>
<evidence type="ECO:0000256" key="13">
    <source>
        <dbReference type="SAM" id="MobiDB-lite"/>
    </source>
</evidence>
<keyword evidence="12" id="KW-0449">Lipoprotein</keyword>
<dbReference type="SUPFAM" id="SSF52540">
    <property type="entry name" value="P-loop containing nucleoside triphosphate hydrolases"/>
    <property type="match status" value="1"/>
</dbReference>
<dbReference type="GO" id="GO:0007264">
    <property type="term" value="P:small GTPase-mediated signal transduction"/>
    <property type="evidence" value="ECO:0007669"/>
    <property type="project" value="InterPro"/>
</dbReference>
<dbReference type="SMART" id="SM00175">
    <property type="entry name" value="RAB"/>
    <property type="match status" value="1"/>
</dbReference>
<feature type="non-terminal residue" evidence="14">
    <location>
        <position position="1"/>
    </location>
</feature>
<comment type="cofactor">
    <cofactor evidence="1">
        <name>Mg(2+)</name>
        <dbReference type="ChEBI" id="CHEBI:18420"/>
    </cofactor>
</comment>
<dbReference type="GO" id="GO:0007010">
    <property type="term" value="P:cytoskeleton organization"/>
    <property type="evidence" value="ECO:0007669"/>
    <property type="project" value="UniProtKB-ARBA"/>
</dbReference>
<dbReference type="AlphaFoldDB" id="A0AA40LMU5"/>
<evidence type="ECO:0000256" key="8">
    <source>
        <dbReference type="ARBA" id="ARBA00022842"/>
    </source>
</evidence>
<dbReference type="PROSITE" id="PS51419">
    <property type="entry name" value="RAB"/>
    <property type="match status" value="1"/>
</dbReference>
<protein>
    <recommendedName>
        <fullName evidence="16">Ras homolog family member V</fullName>
    </recommendedName>
</protein>
<sequence length="250" mass="27403">IPVGRPQGAGREEARRVGGAGPRGYADERAMPPRELSEAESSPLRAPTPPPRRGSATTELGIKCVLVGDGAVGKSSLIVSYTCNGYPACYRPTALDTFSVQVLVDGAPVRIELWDTAGQEDFDRLRSLCYPDTDVFLACFSVVQPSSFQNITEKWLPEIRTHNPQAPVLLLDQGGREGPVPQPQAQGLAEKIRACCYLECSALTQKNLKEVFDSAILSAIEHKARLEKKLNAKGVRTLSRCRWKKFFCFV</sequence>
<gene>
    <name evidence="14" type="ORF">QTO34_019609</name>
</gene>